<accession>A0ABY2KD86</accession>
<dbReference type="RefSeq" id="WP_038042476.1">
    <property type="nucleotide sequence ID" value="NZ_ML214240.1"/>
</dbReference>
<sequence length="166" mass="17043">MKPPILPQDEHRLVLQVIQPGLLGLMDGAVSTLAPLFAAAGLTGEPHKAFLVGMAAALGAALSMGLAEALSDDGKLSGRGHPFLRGTVTGVGTFLGGTFHTLPFLIPHLGLALVLASAVVLLELFAIAWIRYRYMRSPLGSTVVQVLVGGGLVFLVGLTLGRVGGG</sequence>
<keyword evidence="1" id="KW-1133">Transmembrane helix</keyword>
<dbReference type="EMBL" id="SKBL01000002">
    <property type="protein sequence ID" value="TFU17758.1"/>
    <property type="molecule type" value="Genomic_DNA"/>
</dbReference>
<feature type="transmembrane region" description="Helical" evidence="1">
    <location>
        <begin position="49"/>
        <end position="70"/>
    </location>
</feature>
<dbReference type="Proteomes" id="UP000297244">
    <property type="component" value="Unassembled WGS sequence"/>
</dbReference>
<feature type="transmembrane region" description="Helical" evidence="1">
    <location>
        <begin position="21"/>
        <end position="43"/>
    </location>
</feature>
<protein>
    <submittedName>
        <fullName evidence="2">VIT family protein</fullName>
    </submittedName>
</protein>
<evidence type="ECO:0000313" key="3">
    <source>
        <dbReference type="Proteomes" id="UP000297244"/>
    </source>
</evidence>
<name>A0ABY2KD86_9DEIN</name>
<reference evidence="2 3" key="1">
    <citation type="submission" date="2019-03" db="EMBL/GenBank/DDBJ databases">
        <title>Thermus tengchongensis species for the arsenic transformation mechanism.</title>
        <authorList>
            <person name="Yuan G.C."/>
        </authorList>
    </citation>
    <scope>NUCLEOTIDE SEQUENCE [LARGE SCALE GENOMIC DNA]</scope>
    <source>
        <strain evidence="2 3">15Y</strain>
    </source>
</reference>
<proteinExistence type="predicted"/>
<evidence type="ECO:0000313" key="2">
    <source>
        <dbReference type="EMBL" id="TFU17758.1"/>
    </source>
</evidence>
<feature type="transmembrane region" description="Helical" evidence="1">
    <location>
        <begin position="108"/>
        <end position="130"/>
    </location>
</feature>
<keyword evidence="1" id="KW-0812">Transmembrane</keyword>
<evidence type="ECO:0000256" key="1">
    <source>
        <dbReference type="SAM" id="Phobius"/>
    </source>
</evidence>
<keyword evidence="1" id="KW-0472">Membrane</keyword>
<organism evidence="2 3">
    <name type="scientific">Thermus tengchongensis</name>
    <dbReference type="NCBI Taxonomy" id="1214928"/>
    <lineage>
        <taxon>Bacteria</taxon>
        <taxon>Thermotogati</taxon>
        <taxon>Deinococcota</taxon>
        <taxon>Deinococci</taxon>
        <taxon>Thermales</taxon>
        <taxon>Thermaceae</taxon>
        <taxon>Thermus</taxon>
    </lineage>
</organism>
<keyword evidence="3" id="KW-1185">Reference proteome</keyword>
<gene>
    <name evidence="2" type="ORF">E0489_02985</name>
</gene>
<feature type="transmembrane region" description="Helical" evidence="1">
    <location>
        <begin position="142"/>
        <end position="161"/>
    </location>
</feature>
<comment type="caution">
    <text evidence="2">The sequence shown here is derived from an EMBL/GenBank/DDBJ whole genome shotgun (WGS) entry which is preliminary data.</text>
</comment>